<evidence type="ECO:0000256" key="5">
    <source>
        <dbReference type="ARBA" id="ARBA00022679"/>
    </source>
</evidence>
<feature type="binding site" evidence="8">
    <location>
        <position position="19"/>
    </location>
    <ligand>
        <name>3-phosphoshikimate</name>
        <dbReference type="ChEBI" id="CHEBI:145989"/>
    </ligand>
</feature>
<dbReference type="PANTHER" id="PTHR21090">
    <property type="entry name" value="AROM/DEHYDROQUINATE SYNTHASE"/>
    <property type="match status" value="1"/>
</dbReference>
<keyword evidence="3 8" id="KW-0963">Cytoplasm</keyword>
<feature type="binding site" evidence="8">
    <location>
        <position position="124"/>
    </location>
    <ligand>
        <name>phosphoenolpyruvate</name>
        <dbReference type="ChEBI" id="CHEBI:58702"/>
    </ligand>
</feature>
<dbReference type="InterPro" id="IPR023193">
    <property type="entry name" value="EPSP_synthase_CS"/>
</dbReference>
<dbReference type="PIRSF" id="PIRSF000505">
    <property type="entry name" value="EPSPS"/>
    <property type="match status" value="1"/>
</dbReference>
<feature type="binding site" evidence="8">
    <location>
        <position position="169"/>
    </location>
    <ligand>
        <name>3-phosphoshikimate</name>
        <dbReference type="ChEBI" id="CHEBI:145989"/>
    </ligand>
</feature>
<feature type="domain" description="Enolpyruvate transferase" evidence="9">
    <location>
        <begin position="8"/>
        <end position="429"/>
    </location>
</feature>
<dbReference type="EC" id="2.5.1.19" evidence="8"/>
<feature type="binding site" evidence="8">
    <location>
        <position position="96"/>
    </location>
    <ligand>
        <name>phosphoenolpyruvate</name>
        <dbReference type="ChEBI" id="CHEBI:58702"/>
    </ligand>
</feature>
<dbReference type="GO" id="GO:0003866">
    <property type="term" value="F:3-phosphoshikimate 1-carboxyvinyltransferase activity"/>
    <property type="evidence" value="ECO:0007669"/>
    <property type="project" value="UniProtKB-UniRule"/>
</dbReference>
<feature type="binding site" evidence="8">
    <location>
        <position position="346"/>
    </location>
    <ligand>
        <name>3-phosphoshikimate</name>
        <dbReference type="ChEBI" id="CHEBI:145989"/>
    </ligand>
</feature>
<comment type="similarity">
    <text evidence="2 8">Belongs to the EPSP synthase family.</text>
</comment>
<evidence type="ECO:0000256" key="4">
    <source>
        <dbReference type="ARBA" id="ARBA00022605"/>
    </source>
</evidence>
<dbReference type="PROSITE" id="PS00885">
    <property type="entry name" value="EPSP_SYNTHASE_2"/>
    <property type="match status" value="1"/>
</dbReference>
<protein>
    <recommendedName>
        <fullName evidence="8">3-phosphoshikimate 1-carboxyvinyltransferase</fullName>
        <ecNumber evidence="8">2.5.1.19</ecNumber>
    </recommendedName>
    <alternativeName>
        <fullName evidence="8">5-enolpyruvylshikimate-3-phosphate synthase</fullName>
        <shortName evidence="8">EPSP synthase</shortName>
        <shortName evidence="8">EPSPS</shortName>
    </alternativeName>
</protein>
<feature type="binding site" evidence="8">
    <location>
        <position position="319"/>
    </location>
    <ligand>
        <name>3-phosphoshikimate</name>
        <dbReference type="ChEBI" id="CHEBI:145989"/>
    </ligand>
</feature>
<evidence type="ECO:0000259" key="9">
    <source>
        <dbReference type="Pfam" id="PF00275"/>
    </source>
</evidence>
<dbReference type="GO" id="GO:0009423">
    <property type="term" value="P:chorismate biosynthetic process"/>
    <property type="evidence" value="ECO:0007669"/>
    <property type="project" value="UniProtKB-UniRule"/>
</dbReference>
<feature type="binding site" evidence="8">
    <location>
        <position position="24"/>
    </location>
    <ligand>
        <name>3-phosphoshikimate</name>
        <dbReference type="ChEBI" id="CHEBI:145989"/>
    </ligand>
</feature>
<feature type="binding site" evidence="8">
    <location>
        <position position="394"/>
    </location>
    <ligand>
        <name>phosphoenolpyruvate</name>
        <dbReference type="ChEBI" id="CHEBI:58702"/>
    </ligand>
</feature>
<dbReference type="Pfam" id="PF00275">
    <property type="entry name" value="EPSP_synthase"/>
    <property type="match status" value="1"/>
</dbReference>
<comment type="subunit">
    <text evidence="8">Monomer.</text>
</comment>
<dbReference type="InterPro" id="IPR036968">
    <property type="entry name" value="Enolpyruvate_Tfrase_sf"/>
</dbReference>
<feature type="binding site" evidence="8">
    <location>
        <position position="19"/>
    </location>
    <ligand>
        <name>phosphoenolpyruvate</name>
        <dbReference type="ChEBI" id="CHEBI:58702"/>
    </ligand>
</feature>
<feature type="binding site" evidence="8">
    <location>
        <position position="171"/>
    </location>
    <ligand>
        <name>3-phosphoshikimate</name>
        <dbReference type="ChEBI" id="CHEBI:145989"/>
    </ligand>
</feature>
<evidence type="ECO:0000313" key="11">
    <source>
        <dbReference type="Proteomes" id="UP000266389"/>
    </source>
</evidence>
<dbReference type="EMBL" id="PHFL01000039">
    <property type="protein sequence ID" value="RFM24545.1"/>
    <property type="molecule type" value="Genomic_DNA"/>
</dbReference>
<dbReference type="UniPathway" id="UPA00053">
    <property type="reaction ID" value="UER00089"/>
</dbReference>
<dbReference type="Proteomes" id="UP000266389">
    <property type="component" value="Unassembled WGS sequence"/>
</dbReference>
<dbReference type="PANTHER" id="PTHR21090:SF5">
    <property type="entry name" value="PENTAFUNCTIONAL AROM POLYPEPTIDE"/>
    <property type="match status" value="1"/>
</dbReference>
<sequence length="435" mass="46862">MSATTLSVRGVLDTLPPDKSISHRAALIAALARGTSHIENFSAGFDNQTTLHALRQVGVEFEQTIHPDGRRSVVIRSNGLWSLKPPSAPIECNNSGSTMRMLSGILAAQPFSSTLLGDASLMRRPMRRIAEPLSKMGAKIELSAADTAPIHIHGSKTLQPISYASPIASAQVKSAIILAALHADGISEVIEPARSRNHTELMLGLETETLSDGRYKVKIKGQMEPLAQDYVIPADPSAACFIIAFALLASRSELVLKNVCLNPTRVAYLDLLRAAGAALTIENLHYSGGEPIGDIVLSNSSLSSPLNISGEPLVACIIDEIPMLAVLSALATERFSLSDAKELRTKESDRIAALVLNLRALGFACEEYADGFRVLGREKIPTTKVRIDTFHDHRIAMSFHIASYFSGADLALSEQSSVSVSFPNFFQTLQMLIHS</sequence>
<dbReference type="AlphaFoldDB" id="A0A395M177"/>
<keyword evidence="4 8" id="KW-0028">Amino-acid biosynthesis</keyword>
<proteinExistence type="inferred from homology"/>
<dbReference type="GO" id="GO:0009073">
    <property type="term" value="P:aromatic amino acid family biosynthetic process"/>
    <property type="evidence" value="ECO:0007669"/>
    <property type="project" value="UniProtKB-KW"/>
</dbReference>
<dbReference type="CDD" id="cd01556">
    <property type="entry name" value="EPSP_synthase"/>
    <property type="match status" value="1"/>
</dbReference>
<dbReference type="InterPro" id="IPR006264">
    <property type="entry name" value="EPSP_synthase"/>
</dbReference>
<gene>
    <name evidence="8 10" type="primary">aroA</name>
    <name evidence="10" type="ORF">D0433_06055</name>
</gene>
<dbReference type="GO" id="GO:0008652">
    <property type="term" value="P:amino acid biosynthetic process"/>
    <property type="evidence" value="ECO:0007669"/>
    <property type="project" value="UniProtKB-KW"/>
</dbReference>
<keyword evidence="5 8" id="KW-0808">Transferase</keyword>
<feature type="binding site" evidence="8">
    <location>
        <position position="350"/>
    </location>
    <ligand>
        <name>phosphoenolpyruvate</name>
        <dbReference type="ChEBI" id="CHEBI:58702"/>
    </ligand>
</feature>
<evidence type="ECO:0000256" key="2">
    <source>
        <dbReference type="ARBA" id="ARBA00009948"/>
    </source>
</evidence>
<organism evidence="10 11">
    <name type="scientific">Candidatus Thermochlorobacter aerophilus</name>
    <dbReference type="NCBI Taxonomy" id="1868324"/>
    <lineage>
        <taxon>Bacteria</taxon>
        <taxon>Pseudomonadati</taxon>
        <taxon>Chlorobiota</taxon>
        <taxon>Chlorobiia</taxon>
        <taxon>Chlorobiales</taxon>
        <taxon>Candidatus Thermochlorobacteriaceae</taxon>
        <taxon>Candidatus Thermochlorobacter</taxon>
    </lineage>
</organism>
<evidence type="ECO:0000256" key="1">
    <source>
        <dbReference type="ARBA" id="ARBA00004811"/>
    </source>
</evidence>
<evidence type="ECO:0000256" key="7">
    <source>
        <dbReference type="ARBA" id="ARBA00044633"/>
    </source>
</evidence>
<feature type="active site" description="Proton acceptor" evidence="8">
    <location>
        <position position="319"/>
    </location>
</feature>
<dbReference type="FunFam" id="3.65.10.10:FF:000005">
    <property type="entry name" value="3-phosphoshikimate 1-carboxyvinyltransferase"/>
    <property type="match status" value="1"/>
</dbReference>
<dbReference type="InterPro" id="IPR001986">
    <property type="entry name" value="Enolpyruvate_Tfrase_dom"/>
</dbReference>
<dbReference type="GO" id="GO:0005737">
    <property type="term" value="C:cytoplasm"/>
    <property type="evidence" value="ECO:0007669"/>
    <property type="project" value="UniProtKB-SubCell"/>
</dbReference>
<dbReference type="HAMAP" id="MF_00210">
    <property type="entry name" value="EPSP_synth"/>
    <property type="match status" value="1"/>
</dbReference>
<comment type="caution">
    <text evidence="8">Lacks conserved residue(s) required for the propagation of feature annotation.</text>
</comment>
<comment type="subcellular location">
    <subcellularLocation>
        <location evidence="8">Cytoplasm</location>
    </subcellularLocation>
</comment>
<name>A0A395M177_9BACT</name>
<feature type="binding site" evidence="8">
    <location>
        <position position="20"/>
    </location>
    <ligand>
        <name>3-phosphoshikimate</name>
        <dbReference type="ChEBI" id="CHEBI:145989"/>
    </ligand>
</feature>
<evidence type="ECO:0000256" key="8">
    <source>
        <dbReference type="HAMAP-Rule" id="MF_00210"/>
    </source>
</evidence>
<keyword evidence="6 8" id="KW-0057">Aromatic amino acid biosynthesis</keyword>
<evidence type="ECO:0000256" key="6">
    <source>
        <dbReference type="ARBA" id="ARBA00023141"/>
    </source>
</evidence>
<dbReference type="InterPro" id="IPR013792">
    <property type="entry name" value="RNA3'P_cycl/enolpyr_Trfase_a/b"/>
</dbReference>
<comment type="function">
    <text evidence="8">Catalyzes the transfer of the enolpyruvyl moiety of phosphoenolpyruvate (PEP) to the 5-hydroxyl of shikimate-3-phosphate (S3P) to produce enolpyruvyl shikimate-3-phosphate and inorganic phosphate.</text>
</comment>
<evidence type="ECO:0000313" key="10">
    <source>
        <dbReference type="EMBL" id="RFM24545.1"/>
    </source>
</evidence>
<dbReference type="SUPFAM" id="SSF55205">
    <property type="entry name" value="EPT/RTPC-like"/>
    <property type="match status" value="1"/>
</dbReference>
<comment type="pathway">
    <text evidence="1 8">Metabolic intermediate biosynthesis; chorismate biosynthesis; chorismate from D-erythrose 4-phosphate and phosphoenolpyruvate: step 6/7.</text>
</comment>
<evidence type="ECO:0000256" key="3">
    <source>
        <dbReference type="ARBA" id="ARBA00022490"/>
    </source>
</evidence>
<comment type="catalytic activity">
    <reaction evidence="7">
        <text>3-phosphoshikimate + phosphoenolpyruvate = 5-O-(1-carboxyvinyl)-3-phosphoshikimate + phosphate</text>
        <dbReference type="Rhea" id="RHEA:21256"/>
        <dbReference type="ChEBI" id="CHEBI:43474"/>
        <dbReference type="ChEBI" id="CHEBI:57701"/>
        <dbReference type="ChEBI" id="CHEBI:58702"/>
        <dbReference type="ChEBI" id="CHEBI:145989"/>
        <dbReference type="EC" id="2.5.1.19"/>
    </reaction>
    <physiologicalReaction direction="left-to-right" evidence="7">
        <dbReference type="Rhea" id="RHEA:21257"/>
    </physiologicalReaction>
</comment>
<dbReference type="Gene3D" id="3.65.10.10">
    <property type="entry name" value="Enolpyruvate transferase domain"/>
    <property type="match status" value="2"/>
</dbReference>
<dbReference type="NCBIfam" id="TIGR01356">
    <property type="entry name" value="aroA"/>
    <property type="match status" value="1"/>
</dbReference>
<feature type="binding site" evidence="8">
    <location>
        <position position="171"/>
    </location>
    <ligand>
        <name>phosphoenolpyruvate</name>
        <dbReference type="ChEBI" id="CHEBI:58702"/>
    </ligand>
</feature>
<reference evidence="10 11" key="1">
    <citation type="journal article" date="2011" name="ISME J.">
        <title>Community ecology of hot spring cyanobacterial mats: predominant populations and their functional potential.</title>
        <authorList>
            <person name="Klatt C.G."/>
            <person name="Wood J.M."/>
            <person name="Rusch D.B."/>
            <person name="Bateson M.M."/>
            <person name="Hamamura N."/>
            <person name="Heidelberg J.F."/>
            <person name="Grossman A.R."/>
            <person name="Bhaya D."/>
            <person name="Cohan F.M."/>
            <person name="Kuhl M."/>
            <person name="Bryant D.A."/>
            <person name="Ward D.M."/>
        </authorList>
    </citation>
    <scope>NUCLEOTIDE SEQUENCE [LARGE SCALE GENOMIC DNA]</scope>
    <source>
        <strain evidence="10">OS</strain>
    </source>
</reference>
<comment type="caution">
    <text evidence="10">The sequence shown here is derived from an EMBL/GenBank/DDBJ whole genome shotgun (WGS) entry which is preliminary data.</text>
</comment>
<accession>A0A395M177</accession>